<evidence type="ECO:0000256" key="1">
    <source>
        <dbReference type="ARBA" id="ARBA00004609"/>
    </source>
</evidence>
<dbReference type="Pfam" id="PF17900">
    <property type="entry name" value="Peptidase_M1_N"/>
    <property type="match status" value="1"/>
</dbReference>
<dbReference type="InterPro" id="IPR042097">
    <property type="entry name" value="Aminopeptidase_N-like_N_sf"/>
</dbReference>
<feature type="transmembrane region" description="Helical" evidence="10">
    <location>
        <begin position="44"/>
        <end position="65"/>
    </location>
</feature>
<evidence type="ECO:0000256" key="4">
    <source>
        <dbReference type="ARBA" id="ARBA00022670"/>
    </source>
</evidence>
<dbReference type="CDD" id="cd09601">
    <property type="entry name" value="M1_APN-Q_like"/>
    <property type="match status" value="1"/>
</dbReference>
<dbReference type="PRINTS" id="PR00756">
    <property type="entry name" value="ALADIPTASE"/>
</dbReference>
<evidence type="ECO:0000256" key="8">
    <source>
        <dbReference type="ARBA" id="ARBA00023049"/>
    </source>
</evidence>
<dbReference type="SUPFAM" id="SSF63737">
    <property type="entry name" value="Leukotriene A4 hydrolase N-terminal domain"/>
    <property type="match status" value="1"/>
</dbReference>
<dbReference type="InterPro" id="IPR045357">
    <property type="entry name" value="Aminopeptidase_N-like_N"/>
</dbReference>
<keyword evidence="10" id="KW-0812">Transmembrane</keyword>
<accession>A0ABM1MHT5</accession>
<evidence type="ECO:0000256" key="5">
    <source>
        <dbReference type="ARBA" id="ARBA00022723"/>
    </source>
</evidence>
<dbReference type="Gene3D" id="2.60.40.1730">
    <property type="entry name" value="tricorn interacting facor f3 domain"/>
    <property type="match status" value="1"/>
</dbReference>
<evidence type="ECO:0000256" key="6">
    <source>
        <dbReference type="ARBA" id="ARBA00022801"/>
    </source>
</evidence>
<keyword evidence="7 10" id="KW-0862">Zinc</keyword>
<keyword evidence="3" id="KW-0325">Glycoprotein</keyword>
<dbReference type="GeneID" id="108560925"/>
<keyword evidence="4 10" id="KW-0645">Protease</keyword>
<keyword evidence="10" id="KW-0031">Aminopeptidase</keyword>
<dbReference type="EC" id="3.4.11.-" evidence="10"/>
<comment type="similarity">
    <text evidence="2 10">Belongs to the peptidase M1 family.</text>
</comment>
<evidence type="ECO:0000259" key="13">
    <source>
        <dbReference type="Pfam" id="PF17900"/>
    </source>
</evidence>
<dbReference type="Pfam" id="PF01433">
    <property type="entry name" value="Peptidase_M1"/>
    <property type="match status" value="1"/>
</dbReference>
<evidence type="ECO:0000259" key="12">
    <source>
        <dbReference type="Pfam" id="PF11838"/>
    </source>
</evidence>
<feature type="domain" description="Aminopeptidase N-like N-terminal" evidence="13">
    <location>
        <begin position="98"/>
        <end position="296"/>
    </location>
</feature>
<dbReference type="InterPro" id="IPR001930">
    <property type="entry name" value="Peptidase_M1"/>
</dbReference>
<dbReference type="Pfam" id="PF11838">
    <property type="entry name" value="ERAP1_C"/>
    <property type="match status" value="1"/>
</dbReference>
<dbReference type="PANTHER" id="PTHR11533">
    <property type="entry name" value="PROTEASE M1 ZINC METALLOPROTEASE"/>
    <property type="match status" value="1"/>
</dbReference>
<name>A0ABM1MHT5_NICVS</name>
<evidence type="ECO:0000256" key="10">
    <source>
        <dbReference type="RuleBase" id="RU364040"/>
    </source>
</evidence>
<comment type="cofactor">
    <cofactor evidence="10">
        <name>Zn(2+)</name>
        <dbReference type="ChEBI" id="CHEBI:29105"/>
    </cofactor>
    <text evidence="10">Binds 1 zinc ion per subunit.</text>
</comment>
<protein>
    <recommendedName>
        <fullName evidence="10">Aminopeptidase</fullName>
        <ecNumber evidence="10">3.4.11.-</ecNumber>
    </recommendedName>
</protein>
<evidence type="ECO:0000313" key="15">
    <source>
        <dbReference type="RefSeq" id="XP_017774135.1"/>
    </source>
</evidence>
<dbReference type="Gene3D" id="1.10.390.10">
    <property type="entry name" value="Neutral Protease Domain 2"/>
    <property type="match status" value="1"/>
</dbReference>
<sequence length="946" mass="110340">MVHVSDILLTTDTMHENTDHSSRIEFLESKSKPRRRCLISFKKALLFIVCSTVSIILIVTFMYYFGPTMSFKGKMLHDLEVFLNHDKHKPFRLSDTVQPTHYRLRIFPNLETFAFDGRVSIKVFTNSDTNEIVLHSVGLNITSVELLKPMNGSETLEQYSVHKKAYIKLVTTLTDDDRMTFIFEENLIAGNSYLLDLKFHGKIGDDLIGFYRSGYYDSLGKKKWIATTHFQPIYARRTFPCFDEPKFKAQFQISIARRTNTTVLSNMPLRETELHKNITGYVWDHFMTTPIMSTYLVAFTISDFKSVNVSTKITGPVIRIWAPKQSLYQTDFAVNSTNMILNFYESYFKQKYTLPKLDLIAIPDFSKGAMENWGLISFRDSSLLLDNTTDGFLSREHVFNTLAHEIAHQWFGNLVTMSWWSDLWLNEGFATYMAFMAEAQLNPSWESFDSFGLEVMHQAFTFDSYRTSHNLHALIVNNLEIEQIFDTLTYYKSAAILRMLNFTIGQDKFVKGVRRYVEKWSFNSTSEGSLFHSFDDSIKENITLNAMMSSWTHQCGFPLITALTKNSSFTIIQTKFPVNTTYGYWVVPISYKTKNNLSSTIILHNNTRTVFLDLNQNWLLLNLYQAGYYRVNYNQENWDLLINQLEIDPSLIPASNQAQLIDDAFELASYGFINYEIPFRLIKYLSNETSPIPWKAALKRLSVIESNLLETPHYIKFREFMLQFLEPLKEVIGHEDETILSSLVIEKLCSYRFKPCIDFALNTFTNCKFEEISYSIRQTVYCTAVEIRTEHEWDYLWNQTFNLNNSGIKLRELYLALGCSRDSWIIYRYLNSTINGSIAPQNVLYVWRSISKNPIGRIIGLKFLEHNWRKIYDIYKDHFDVLLGIIEEFVYKLSNQEDLEKVTTFYALHKNDLRSVSGFILGAIEKISAHVFWQKEYLEEILQFIS</sequence>
<dbReference type="SUPFAM" id="SSF55486">
    <property type="entry name" value="Metalloproteases ('zincins'), catalytic domain"/>
    <property type="match status" value="1"/>
</dbReference>
<dbReference type="Gene3D" id="1.25.50.20">
    <property type="match status" value="1"/>
</dbReference>
<comment type="subcellular location">
    <subcellularLocation>
        <location evidence="1">Cell membrane</location>
        <topology evidence="1">Lipid-anchor</topology>
        <topology evidence="1">GPI-anchor</topology>
    </subcellularLocation>
</comment>
<keyword evidence="3" id="KW-0336">GPI-anchor</keyword>
<reference evidence="15" key="1">
    <citation type="submission" date="2025-08" db="UniProtKB">
        <authorList>
            <consortium name="RefSeq"/>
        </authorList>
    </citation>
    <scope>IDENTIFICATION</scope>
    <source>
        <tissue evidence="15">Whole Larva</tissue>
    </source>
</reference>
<evidence type="ECO:0000256" key="9">
    <source>
        <dbReference type="ARBA" id="ARBA00023288"/>
    </source>
</evidence>
<keyword evidence="5 10" id="KW-0479">Metal-binding</keyword>
<dbReference type="InterPro" id="IPR027268">
    <property type="entry name" value="Peptidase_M4/M1_CTD_sf"/>
</dbReference>
<proteinExistence type="inferred from homology"/>
<dbReference type="InterPro" id="IPR024571">
    <property type="entry name" value="ERAP1-like_C_dom"/>
</dbReference>
<keyword evidence="10" id="KW-1133">Transmembrane helix</keyword>
<dbReference type="Gene3D" id="2.60.40.1910">
    <property type="match status" value="1"/>
</dbReference>
<evidence type="ECO:0000256" key="2">
    <source>
        <dbReference type="ARBA" id="ARBA00010136"/>
    </source>
</evidence>
<evidence type="ECO:0000256" key="3">
    <source>
        <dbReference type="ARBA" id="ARBA00022622"/>
    </source>
</evidence>
<dbReference type="Proteomes" id="UP000695000">
    <property type="component" value="Unplaced"/>
</dbReference>
<dbReference type="PANTHER" id="PTHR11533:SF294">
    <property type="entry name" value="THYROTROPIN-RELEASING HORMONE-DEGRADING ECTOENZYME"/>
    <property type="match status" value="1"/>
</dbReference>
<dbReference type="InterPro" id="IPR050344">
    <property type="entry name" value="Peptidase_M1_aminopeptidases"/>
</dbReference>
<feature type="domain" description="ERAP1-like C-terminal" evidence="12">
    <location>
        <begin position="618"/>
        <end position="916"/>
    </location>
</feature>
<organism evidence="14 15">
    <name type="scientific">Nicrophorus vespilloides</name>
    <name type="common">Boreal carrion beetle</name>
    <dbReference type="NCBI Taxonomy" id="110193"/>
    <lineage>
        <taxon>Eukaryota</taxon>
        <taxon>Metazoa</taxon>
        <taxon>Ecdysozoa</taxon>
        <taxon>Arthropoda</taxon>
        <taxon>Hexapoda</taxon>
        <taxon>Insecta</taxon>
        <taxon>Pterygota</taxon>
        <taxon>Neoptera</taxon>
        <taxon>Endopterygota</taxon>
        <taxon>Coleoptera</taxon>
        <taxon>Polyphaga</taxon>
        <taxon>Staphyliniformia</taxon>
        <taxon>Silphidae</taxon>
        <taxon>Nicrophorinae</taxon>
        <taxon>Nicrophorus</taxon>
    </lineage>
</organism>
<evidence type="ECO:0000313" key="14">
    <source>
        <dbReference type="Proteomes" id="UP000695000"/>
    </source>
</evidence>
<gene>
    <name evidence="15" type="primary">LOC108560925</name>
</gene>
<dbReference type="RefSeq" id="XP_017774135.1">
    <property type="nucleotide sequence ID" value="XM_017918646.1"/>
</dbReference>
<evidence type="ECO:0000256" key="7">
    <source>
        <dbReference type="ARBA" id="ARBA00022833"/>
    </source>
</evidence>
<keyword evidence="8 10" id="KW-0482">Metalloprotease</keyword>
<keyword evidence="6 10" id="KW-0378">Hydrolase</keyword>
<keyword evidence="10" id="KW-0472">Membrane</keyword>
<keyword evidence="9" id="KW-0449">Lipoprotein</keyword>
<evidence type="ECO:0000259" key="11">
    <source>
        <dbReference type="Pfam" id="PF01433"/>
    </source>
</evidence>
<keyword evidence="14" id="KW-1185">Reference proteome</keyword>
<dbReference type="InterPro" id="IPR014782">
    <property type="entry name" value="Peptidase_M1_dom"/>
</dbReference>
<feature type="domain" description="Peptidase M1 membrane alanine aminopeptidase" evidence="11">
    <location>
        <begin position="332"/>
        <end position="551"/>
    </location>
</feature>
<dbReference type="InterPro" id="IPR034016">
    <property type="entry name" value="M1_APN-typ"/>
</dbReference>